<name>A0A2R8A6S3_9RHOB</name>
<evidence type="ECO:0000313" key="1">
    <source>
        <dbReference type="EMBL" id="SPF27905.1"/>
    </source>
</evidence>
<evidence type="ECO:0000313" key="2">
    <source>
        <dbReference type="Proteomes" id="UP000244932"/>
    </source>
</evidence>
<gene>
    <name evidence="1" type="ORF">POI8812_00200</name>
</gene>
<organism evidence="1 2">
    <name type="scientific">Pontivivens insulae</name>
    <dbReference type="NCBI Taxonomy" id="1639689"/>
    <lineage>
        <taxon>Bacteria</taxon>
        <taxon>Pseudomonadati</taxon>
        <taxon>Pseudomonadota</taxon>
        <taxon>Alphaproteobacteria</taxon>
        <taxon>Rhodobacterales</taxon>
        <taxon>Paracoccaceae</taxon>
        <taxon>Pontivivens</taxon>
    </lineage>
</organism>
<proteinExistence type="predicted"/>
<reference evidence="1 2" key="1">
    <citation type="submission" date="2018-03" db="EMBL/GenBank/DDBJ databases">
        <authorList>
            <person name="Keele B.F."/>
        </authorList>
    </citation>
    <scope>NUCLEOTIDE SEQUENCE [LARGE SCALE GENOMIC DNA]</scope>
    <source>
        <strain evidence="1 2">CeCT 8812</strain>
    </source>
</reference>
<accession>A0A2R8A6S3</accession>
<dbReference type="EMBL" id="OMKW01000001">
    <property type="protein sequence ID" value="SPF27905.1"/>
    <property type="molecule type" value="Genomic_DNA"/>
</dbReference>
<keyword evidence="2" id="KW-1185">Reference proteome</keyword>
<dbReference type="Proteomes" id="UP000244932">
    <property type="component" value="Unassembled WGS sequence"/>
</dbReference>
<protein>
    <submittedName>
        <fullName evidence="1">Uncharacterized protein</fullName>
    </submittedName>
</protein>
<dbReference type="AlphaFoldDB" id="A0A2R8A6S3"/>
<sequence length="64" mass="7264">MLQFCGHMYRLLSLLSPKLESVDQISFQLCATGDLQLGVSTTQLLSDRNRSPRQRYKSDALIYG</sequence>